<evidence type="ECO:0000256" key="8">
    <source>
        <dbReference type="RuleBase" id="RU363037"/>
    </source>
</evidence>
<keyword evidence="1 7" id="KW-0436">Ligase</keyword>
<dbReference type="SUPFAM" id="SSF52374">
    <property type="entry name" value="Nucleotidylyl transferase"/>
    <property type="match status" value="1"/>
</dbReference>
<dbReference type="PANTHER" id="PTHR43311">
    <property type="entry name" value="GLUTAMATE--TRNA LIGASE"/>
    <property type="match status" value="1"/>
</dbReference>
<dbReference type="InterPro" id="IPR020058">
    <property type="entry name" value="Glu/Gln-tRNA-synth_Ib_cat-dom"/>
</dbReference>
<dbReference type="NCBIfam" id="NF004314">
    <property type="entry name" value="PRK05710.1-3"/>
    <property type="match status" value="1"/>
</dbReference>
<dbReference type="InterPro" id="IPR049940">
    <property type="entry name" value="GluQ/Sye"/>
</dbReference>
<keyword evidence="2 7" id="KW-0479">Metal-binding</keyword>
<feature type="binding site" evidence="7">
    <location>
        <position position="125"/>
    </location>
    <ligand>
        <name>Zn(2+)</name>
        <dbReference type="ChEBI" id="CHEBI:29105"/>
    </ligand>
</feature>
<feature type="domain" description="Glutamyl/glutaminyl-tRNA synthetase class Ib catalytic" evidence="9">
    <location>
        <begin position="12"/>
        <end position="249"/>
    </location>
</feature>
<evidence type="ECO:0000256" key="7">
    <source>
        <dbReference type="HAMAP-Rule" id="MF_01428"/>
    </source>
</evidence>
<evidence type="ECO:0000256" key="4">
    <source>
        <dbReference type="ARBA" id="ARBA00022833"/>
    </source>
</evidence>
<dbReference type="RefSeq" id="WP_040755737.1">
    <property type="nucleotide sequence ID" value="NZ_CP091512.1"/>
</dbReference>
<keyword evidence="5 7" id="KW-0067">ATP-binding</keyword>
<dbReference type="HAMAP" id="MF_01428">
    <property type="entry name" value="Glu_Q_tRNA_synth"/>
    <property type="match status" value="1"/>
</dbReference>
<dbReference type="InterPro" id="IPR022380">
    <property type="entry name" value="Glu-Q_tRNA(Asp)_Synthase"/>
</dbReference>
<gene>
    <name evidence="10" type="primary">gluQRS</name>
    <name evidence="7" type="synonym">gluQ</name>
    <name evidence="10" type="ORF">LVJ81_11205</name>
</gene>
<keyword evidence="8" id="KW-0648">Protein biosynthesis</keyword>
<comment type="similarity">
    <text evidence="7">Belongs to the class-I aminoacyl-tRNA synthetase family. GluQ subfamily.</text>
</comment>
<evidence type="ECO:0000259" key="9">
    <source>
        <dbReference type="Pfam" id="PF00749"/>
    </source>
</evidence>
<name>A0ABY4EFK5_VITST</name>
<feature type="binding site" evidence="7">
    <location>
        <begin position="12"/>
        <end position="16"/>
    </location>
    <ligand>
        <name>L-glutamate</name>
        <dbReference type="ChEBI" id="CHEBI:29985"/>
    </ligand>
</feature>
<evidence type="ECO:0000313" key="11">
    <source>
        <dbReference type="Proteomes" id="UP000832034"/>
    </source>
</evidence>
<keyword evidence="4 7" id="KW-0862">Zinc</keyword>
<dbReference type="InterPro" id="IPR014729">
    <property type="entry name" value="Rossmann-like_a/b/a_fold"/>
</dbReference>
<dbReference type="PANTHER" id="PTHR43311:SF1">
    <property type="entry name" value="GLUTAMYL-Q TRNA(ASP) SYNTHETASE"/>
    <property type="match status" value="1"/>
</dbReference>
<dbReference type="NCBIfam" id="TIGR03838">
    <property type="entry name" value="queuosine_YadB"/>
    <property type="match status" value="1"/>
</dbReference>
<evidence type="ECO:0000313" key="10">
    <source>
        <dbReference type="EMBL" id="UOO92172.1"/>
    </source>
</evidence>
<evidence type="ECO:0000256" key="2">
    <source>
        <dbReference type="ARBA" id="ARBA00022723"/>
    </source>
</evidence>
<reference evidence="10" key="2">
    <citation type="journal article" date="2022" name="Res Sq">
        <title>Evolution of multicellular longitudinally dividing oral cavity symbionts (Neisseriaceae).</title>
        <authorList>
            <person name="Nyongesa S."/>
            <person name="Weber P."/>
            <person name="Bernet E."/>
            <person name="Pullido F."/>
            <person name="Nieckarz M."/>
            <person name="Delaby M."/>
            <person name="Nieves C."/>
            <person name="Viehboeck T."/>
            <person name="Krause N."/>
            <person name="Rivera-Millot A."/>
            <person name="Nakamura A."/>
            <person name="Vischer N."/>
            <person name="VanNieuwenhze M."/>
            <person name="Brun Y."/>
            <person name="Cava F."/>
            <person name="Bulgheresi S."/>
            <person name="Veyrier F."/>
        </authorList>
    </citation>
    <scope>NUCLEOTIDE SEQUENCE</scope>
    <source>
        <strain evidence="10">SAG 1488-6</strain>
    </source>
</reference>
<comment type="function">
    <text evidence="7">Catalyzes the tRNA-independent activation of glutamate in presence of ATP and the subsequent transfer of glutamate onto a tRNA(Asp). Glutamate is transferred on the 2-amino-5-(4,5-dihydroxy-2-cyclopenten-1-yl) moiety of the queuosine in the wobble position of the QUC anticodon.</text>
</comment>
<dbReference type="EC" id="6.1.1.-" evidence="7"/>
<dbReference type="EMBL" id="CP091512">
    <property type="protein sequence ID" value="UOO92172.1"/>
    <property type="molecule type" value="Genomic_DNA"/>
</dbReference>
<feature type="binding site" evidence="7">
    <location>
        <position position="48"/>
    </location>
    <ligand>
        <name>L-glutamate</name>
        <dbReference type="ChEBI" id="CHEBI:29985"/>
    </ligand>
</feature>
<dbReference type="PRINTS" id="PR00987">
    <property type="entry name" value="TRNASYNTHGLU"/>
</dbReference>
<feature type="binding site" evidence="7">
    <location>
        <position position="104"/>
    </location>
    <ligand>
        <name>Zn(2+)</name>
        <dbReference type="ChEBI" id="CHEBI:29105"/>
    </ligand>
</feature>
<accession>A0ABY4EFK5</accession>
<dbReference type="InterPro" id="IPR000924">
    <property type="entry name" value="Glu/Gln-tRNA-synth"/>
</dbReference>
<keyword evidence="6 7" id="KW-0030">Aminoacyl-tRNA synthetase</keyword>
<comment type="cofactor">
    <cofactor evidence="7">
        <name>Zn(2+)</name>
        <dbReference type="ChEBI" id="CHEBI:29105"/>
    </cofactor>
    <text evidence="7">Binds 1 zinc ion per subunit.</text>
</comment>
<dbReference type="Gene3D" id="3.40.50.620">
    <property type="entry name" value="HUPs"/>
    <property type="match status" value="1"/>
</dbReference>
<organism evidence="10 11">
    <name type="scientific">Vitreoscilla stercoraria</name>
    <dbReference type="NCBI Taxonomy" id="61"/>
    <lineage>
        <taxon>Bacteria</taxon>
        <taxon>Pseudomonadati</taxon>
        <taxon>Pseudomonadota</taxon>
        <taxon>Betaproteobacteria</taxon>
        <taxon>Neisseriales</taxon>
        <taxon>Neisseriaceae</taxon>
        <taxon>Vitreoscilla</taxon>
    </lineage>
</organism>
<reference evidence="10" key="1">
    <citation type="submission" date="2021-12" db="EMBL/GenBank/DDBJ databases">
        <authorList>
            <person name="Veyrier F.J."/>
        </authorList>
    </citation>
    <scope>NUCLEOTIDE SEQUENCE</scope>
    <source>
        <strain evidence="10">SAG 1488-6</strain>
    </source>
</reference>
<feature type="binding site" evidence="7">
    <location>
        <position position="245"/>
    </location>
    <ligand>
        <name>ATP</name>
        <dbReference type="ChEBI" id="CHEBI:30616"/>
    </ligand>
</feature>
<evidence type="ECO:0000256" key="5">
    <source>
        <dbReference type="ARBA" id="ARBA00022840"/>
    </source>
</evidence>
<keyword evidence="11" id="KW-1185">Reference proteome</keyword>
<dbReference type="GO" id="GO:0016874">
    <property type="term" value="F:ligase activity"/>
    <property type="evidence" value="ECO:0007669"/>
    <property type="project" value="UniProtKB-KW"/>
</dbReference>
<feature type="short sequence motif" description="'KMSKS' region" evidence="7">
    <location>
        <begin position="242"/>
        <end position="246"/>
    </location>
</feature>
<feature type="binding site" evidence="7">
    <location>
        <position position="204"/>
    </location>
    <ligand>
        <name>L-glutamate</name>
        <dbReference type="ChEBI" id="CHEBI:29985"/>
    </ligand>
</feature>
<dbReference type="Proteomes" id="UP000832034">
    <property type="component" value="Chromosome"/>
</dbReference>
<evidence type="ECO:0000256" key="1">
    <source>
        <dbReference type="ARBA" id="ARBA00022598"/>
    </source>
</evidence>
<sequence>MIITDSKPYIGRFAPSPTGRLHIGSLLTAVASFLDARSKRGIWLVRMEDLDPPREMAGAADDILRTLEAFSLTWDGAVMYQHQRHAAYQAVLEQLQQQDVVYPCFCSRKDIAAAKPVMGVDGWVYPRRCEDASWRIAKADKQAAWRVRVPDAVFGFDDAIVGHYEQNLAKQVGDFVLKRADGWWAYQLAVVVDDAEQGMTHVVRGQDLLVSTPRQLHLQQLLGFSTPHYAHLPLLTNAEGQKWSKQTLAPALNWSAKEALMNQILDILGLPKRPESQMTCEQLLQWATLYWDINQVCPEAQVVV</sequence>
<feature type="binding site" evidence="7">
    <location>
        <position position="106"/>
    </location>
    <ligand>
        <name>Zn(2+)</name>
        <dbReference type="ChEBI" id="CHEBI:29105"/>
    </ligand>
</feature>
<evidence type="ECO:0000256" key="6">
    <source>
        <dbReference type="ARBA" id="ARBA00023146"/>
    </source>
</evidence>
<feature type="binding site" evidence="7">
    <location>
        <position position="186"/>
    </location>
    <ligand>
        <name>L-glutamate</name>
        <dbReference type="ChEBI" id="CHEBI:29985"/>
    </ligand>
</feature>
<dbReference type="Pfam" id="PF00749">
    <property type="entry name" value="tRNA-synt_1c"/>
    <property type="match status" value="1"/>
</dbReference>
<proteinExistence type="inferred from homology"/>
<protein>
    <recommendedName>
        <fullName evidence="7">Glutamyl-Q tRNA(Asp) synthetase</fullName>
        <shortName evidence="7">Glu-Q-RSs</shortName>
        <ecNumber evidence="7">6.1.1.-</ecNumber>
    </recommendedName>
</protein>
<feature type="short sequence motif" description="'HIGH' region" evidence="7">
    <location>
        <begin position="15"/>
        <end position="25"/>
    </location>
</feature>
<keyword evidence="3 7" id="KW-0547">Nucleotide-binding</keyword>
<evidence type="ECO:0000256" key="3">
    <source>
        <dbReference type="ARBA" id="ARBA00022741"/>
    </source>
</evidence>
<feature type="binding site" evidence="7">
    <location>
        <position position="129"/>
    </location>
    <ligand>
        <name>Zn(2+)</name>
        <dbReference type="ChEBI" id="CHEBI:29105"/>
    </ligand>
</feature>